<gene>
    <name evidence="5" type="ORF">ACFFHM_19000</name>
</gene>
<dbReference type="Gene3D" id="3.20.20.120">
    <property type="entry name" value="Enolase-like C-terminal domain"/>
    <property type="match status" value="1"/>
</dbReference>
<dbReference type="SMART" id="SM00922">
    <property type="entry name" value="MR_MLE"/>
    <property type="match status" value="1"/>
</dbReference>
<keyword evidence="6" id="KW-1185">Reference proteome</keyword>
<dbReference type="EMBL" id="JBHLUX010000079">
    <property type="protein sequence ID" value="MFC0472510.1"/>
    <property type="molecule type" value="Genomic_DNA"/>
</dbReference>
<dbReference type="InterPro" id="IPR036849">
    <property type="entry name" value="Enolase-like_C_sf"/>
</dbReference>
<dbReference type="InterPro" id="IPR029065">
    <property type="entry name" value="Enolase_C-like"/>
</dbReference>
<dbReference type="PANTHER" id="PTHR13794:SF58">
    <property type="entry name" value="MITOCHONDRIAL ENOLASE SUPERFAMILY MEMBER 1"/>
    <property type="match status" value="1"/>
</dbReference>
<dbReference type="InterPro" id="IPR013341">
    <property type="entry name" value="Mandelate_racemase_N_dom"/>
</dbReference>
<evidence type="ECO:0000259" key="4">
    <source>
        <dbReference type="SMART" id="SM00922"/>
    </source>
</evidence>
<dbReference type="Proteomes" id="UP001589838">
    <property type="component" value="Unassembled WGS sequence"/>
</dbReference>
<dbReference type="PROSITE" id="PS00908">
    <property type="entry name" value="MR_MLE_1"/>
    <property type="match status" value="1"/>
</dbReference>
<comment type="cofactor">
    <cofactor evidence="1">
        <name>Mg(2+)</name>
        <dbReference type="ChEBI" id="CHEBI:18420"/>
    </cofactor>
</comment>
<proteinExistence type="predicted"/>
<dbReference type="SFLD" id="SFLDG00179">
    <property type="entry name" value="mandelate_racemase"/>
    <property type="match status" value="1"/>
</dbReference>
<feature type="domain" description="Mandelate racemase/muconate lactonizing enzyme C-terminal" evidence="4">
    <location>
        <begin position="125"/>
        <end position="230"/>
    </location>
</feature>
<keyword evidence="3" id="KW-0460">Magnesium</keyword>
<dbReference type="PANTHER" id="PTHR13794">
    <property type="entry name" value="ENOLASE SUPERFAMILY, MANDELATE RACEMASE"/>
    <property type="match status" value="1"/>
</dbReference>
<reference evidence="5 6" key="1">
    <citation type="submission" date="2024-09" db="EMBL/GenBank/DDBJ databases">
        <authorList>
            <person name="Sun Q."/>
            <person name="Mori K."/>
        </authorList>
    </citation>
    <scope>NUCLEOTIDE SEQUENCE [LARGE SCALE GENOMIC DNA]</scope>
    <source>
        <strain evidence="5 6">NCAIM B.02610</strain>
    </source>
</reference>
<organism evidence="5 6">
    <name type="scientific">Halalkalibacter kiskunsagensis</name>
    <dbReference type="NCBI Taxonomy" id="1548599"/>
    <lineage>
        <taxon>Bacteria</taxon>
        <taxon>Bacillati</taxon>
        <taxon>Bacillota</taxon>
        <taxon>Bacilli</taxon>
        <taxon>Bacillales</taxon>
        <taxon>Bacillaceae</taxon>
        <taxon>Halalkalibacter</taxon>
    </lineage>
</organism>
<accession>A0ABV6KHS9</accession>
<dbReference type="InterPro" id="IPR013342">
    <property type="entry name" value="Mandelate_racemase_C"/>
</dbReference>
<protein>
    <submittedName>
        <fullName evidence="5">Mandelate racemase/muconate lactonizing enzyme family protein</fullName>
    </submittedName>
</protein>
<keyword evidence="2" id="KW-0479">Metal-binding</keyword>
<evidence type="ECO:0000256" key="3">
    <source>
        <dbReference type="ARBA" id="ARBA00022842"/>
    </source>
</evidence>
<dbReference type="InterPro" id="IPR029017">
    <property type="entry name" value="Enolase-like_N"/>
</dbReference>
<sequence length="364" mass="40327">MRIQSIETFSTKEVCLVRIRTDSKEEGFGQVAPYHANLTAEILHQQIAPHVLGEDPMDIEGIVDRSIEAEHKFPGSYICRAVGGIDTALWDLKGKIEGKSVCELLGGKPKPIKAYGSSMRRDISPQDEADRLKRLMDSQGFDAFKIRIANNFGKNVDVWPGRTEEIVPAVRRAIGDDATLLVDANSGYTPEKAIEVGRMLETYHVGHFEEPCPYPEIEWTAEVTKALNIPVAGGEQDNCLSQWKRMINMRAVDIVQPDVCYLGGISRTLKVAKMAKEAGLPCTPHAANLSMVTVFTLHLLGAIENAGPYVELSIEDTPWTKDLFHPVLNVVDGMVDIPSGNGWGIEISEEWLRKANYKITELKS</sequence>
<dbReference type="Gene3D" id="3.30.390.10">
    <property type="entry name" value="Enolase-like, N-terminal domain"/>
    <property type="match status" value="1"/>
</dbReference>
<name>A0ABV6KHS9_9BACI</name>
<comment type="caution">
    <text evidence="5">The sequence shown here is derived from an EMBL/GenBank/DDBJ whole genome shotgun (WGS) entry which is preliminary data.</text>
</comment>
<dbReference type="RefSeq" id="WP_335963389.1">
    <property type="nucleotide sequence ID" value="NZ_JAXBLX010000049.1"/>
</dbReference>
<dbReference type="InterPro" id="IPR018110">
    <property type="entry name" value="Mandel_Rmase/mucon_lact_enz_CS"/>
</dbReference>
<dbReference type="Pfam" id="PF02746">
    <property type="entry name" value="MR_MLE_N"/>
    <property type="match status" value="1"/>
</dbReference>
<dbReference type="SFLD" id="SFLDS00001">
    <property type="entry name" value="Enolase"/>
    <property type="match status" value="1"/>
</dbReference>
<dbReference type="SUPFAM" id="SSF54826">
    <property type="entry name" value="Enolase N-terminal domain-like"/>
    <property type="match status" value="1"/>
</dbReference>
<dbReference type="Pfam" id="PF13378">
    <property type="entry name" value="MR_MLE_C"/>
    <property type="match status" value="1"/>
</dbReference>
<evidence type="ECO:0000256" key="1">
    <source>
        <dbReference type="ARBA" id="ARBA00001946"/>
    </source>
</evidence>
<evidence type="ECO:0000313" key="5">
    <source>
        <dbReference type="EMBL" id="MFC0472510.1"/>
    </source>
</evidence>
<evidence type="ECO:0000313" key="6">
    <source>
        <dbReference type="Proteomes" id="UP001589838"/>
    </source>
</evidence>
<dbReference type="InterPro" id="IPR046945">
    <property type="entry name" value="RHMD-like"/>
</dbReference>
<evidence type="ECO:0000256" key="2">
    <source>
        <dbReference type="ARBA" id="ARBA00022723"/>
    </source>
</evidence>
<dbReference type="SUPFAM" id="SSF51604">
    <property type="entry name" value="Enolase C-terminal domain-like"/>
    <property type="match status" value="1"/>
</dbReference>
<dbReference type="CDD" id="cd03316">
    <property type="entry name" value="MR_like"/>
    <property type="match status" value="1"/>
</dbReference>